<dbReference type="Proteomes" id="UP001281147">
    <property type="component" value="Unassembled WGS sequence"/>
</dbReference>
<gene>
    <name evidence="1" type="ORF">LTR37_014523</name>
</gene>
<evidence type="ECO:0000313" key="2">
    <source>
        <dbReference type="Proteomes" id="UP001281147"/>
    </source>
</evidence>
<protein>
    <submittedName>
        <fullName evidence="1">Uncharacterized protein</fullName>
    </submittedName>
</protein>
<name>A0ACC3MTD0_9PEZI</name>
<organism evidence="1 2">
    <name type="scientific">Vermiconidia calcicola</name>
    <dbReference type="NCBI Taxonomy" id="1690605"/>
    <lineage>
        <taxon>Eukaryota</taxon>
        <taxon>Fungi</taxon>
        <taxon>Dikarya</taxon>
        <taxon>Ascomycota</taxon>
        <taxon>Pezizomycotina</taxon>
        <taxon>Dothideomycetes</taxon>
        <taxon>Dothideomycetidae</taxon>
        <taxon>Mycosphaerellales</taxon>
        <taxon>Extremaceae</taxon>
        <taxon>Vermiconidia</taxon>
    </lineage>
</organism>
<evidence type="ECO:0000313" key="1">
    <source>
        <dbReference type="EMBL" id="KAK3703311.1"/>
    </source>
</evidence>
<reference evidence="1" key="1">
    <citation type="submission" date="2023-07" db="EMBL/GenBank/DDBJ databases">
        <title>Black Yeasts Isolated from many extreme environments.</title>
        <authorList>
            <person name="Coleine C."/>
            <person name="Stajich J.E."/>
            <person name="Selbmann L."/>
        </authorList>
    </citation>
    <scope>NUCLEOTIDE SEQUENCE</scope>
    <source>
        <strain evidence="1">CCFEE 5714</strain>
    </source>
</reference>
<accession>A0ACC3MTD0</accession>
<comment type="caution">
    <text evidence="1">The sequence shown here is derived from an EMBL/GenBank/DDBJ whole genome shotgun (WGS) entry which is preliminary data.</text>
</comment>
<keyword evidence="2" id="KW-1185">Reference proteome</keyword>
<proteinExistence type="predicted"/>
<sequence length="400" mass="41335">MHSFLTTAALVASASLSLAAPANLVGRSAFEVKQVARGHKMRSGPLQMLKTYKKYARVGAVAPSEVVSAAAACQTGEVAADPQLYDQSYLSPVTIGNSELMLDFDTGSADLWCFSTESPAVQSAGHGLYNPSTGTELDGAFWDITYGDQSAASGNVFADKVVVGGVTATKQAIEAATSVSYEFTEDVASDGLLGLAFSSINTILPQPQTTFFDTVRNTLAKAVFTVDLKKGAAGSYTFGYIDSSKYSGAITYVPVNTANGFWQFTADGYSGGGNNASTGRGGVAIADTGTSLLYLPASVAKGYYSGVQGASFDFRQGGYTLPCSATPPDFNVAIGGKTFTVPGSYINYAPLRAGSSTCFGGIQADSGIGFSIFGDVFLKAVYAIFDDSGSSPKLGFAAQA</sequence>
<dbReference type="EMBL" id="JAUTXU010000153">
    <property type="protein sequence ID" value="KAK3703311.1"/>
    <property type="molecule type" value="Genomic_DNA"/>
</dbReference>